<protein>
    <submittedName>
        <fullName evidence="5">Class I SAM-dependent methyltransferase</fullName>
    </submittedName>
</protein>
<evidence type="ECO:0000256" key="2">
    <source>
        <dbReference type="ARBA" id="ARBA00022679"/>
    </source>
</evidence>
<dbReference type="InterPro" id="IPR025714">
    <property type="entry name" value="Methyltranfer_dom"/>
</dbReference>
<feature type="domain" description="Methyltransferase" evidence="4">
    <location>
        <begin position="75"/>
        <end position="155"/>
    </location>
</feature>
<evidence type="ECO:0000313" key="6">
    <source>
        <dbReference type="Proteomes" id="UP000824262"/>
    </source>
</evidence>
<dbReference type="Proteomes" id="UP000824262">
    <property type="component" value="Unassembled WGS sequence"/>
</dbReference>
<dbReference type="SUPFAM" id="SSF53335">
    <property type="entry name" value="S-adenosyl-L-methionine-dependent methyltransferases"/>
    <property type="match status" value="1"/>
</dbReference>
<evidence type="ECO:0000256" key="1">
    <source>
        <dbReference type="ARBA" id="ARBA00022603"/>
    </source>
</evidence>
<dbReference type="Gene3D" id="3.40.50.150">
    <property type="entry name" value="Vaccinia Virus protein VP39"/>
    <property type="match status" value="1"/>
</dbReference>
<dbReference type="GO" id="GO:0008168">
    <property type="term" value="F:methyltransferase activity"/>
    <property type="evidence" value="ECO:0007669"/>
    <property type="project" value="UniProtKB-KW"/>
</dbReference>
<organism evidence="5 6">
    <name type="scientific">Candidatus Scatomorpha intestinavium</name>
    <dbReference type="NCBI Taxonomy" id="2840922"/>
    <lineage>
        <taxon>Bacteria</taxon>
        <taxon>Bacillati</taxon>
        <taxon>Bacillota</taxon>
        <taxon>Clostridia</taxon>
        <taxon>Eubacteriales</taxon>
        <taxon>Candidatus Scatomorpha</taxon>
    </lineage>
</organism>
<evidence type="ECO:0000256" key="3">
    <source>
        <dbReference type="ARBA" id="ARBA00022691"/>
    </source>
</evidence>
<dbReference type="PANTHER" id="PTHR43464:SF19">
    <property type="entry name" value="UBIQUINONE BIOSYNTHESIS O-METHYLTRANSFERASE, MITOCHONDRIAL"/>
    <property type="match status" value="1"/>
</dbReference>
<reference evidence="5" key="2">
    <citation type="journal article" date="2021" name="PeerJ">
        <title>Extensive microbial diversity within the chicken gut microbiome revealed by metagenomics and culture.</title>
        <authorList>
            <person name="Gilroy R."/>
            <person name="Ravi A."/>
            <person name="Getino M."/>
            <person name="Pursley I."/>
            <person name="Horton D.L."/>
            <person name="Alikhan N.F."/>
            <person name="Baker D."/>
            <person name="Gharbi K."/>
            <person name="Hall N."/>
            <person name="Watson M."/>
            <person name="Adriaenssens E.M."/>
            <person name="Foster-Nyarko E."/>
            <person name="Jarju S."/>
            <person name="Secka A."/>
            <person name="Antonio M."/>
            <person name="Oren A."/>
            <person name="Chaudhuri R.R."/>
            <person name="La Ragione R."/>
            <person name="Hildebrand F."/>
            <person name="Pallen M.J."/>
        </authorList>
    </citation>
    <scope>NUCLEOTIDE SEQUENCE</scope>
    <source>
        <strain evidence="5">ChiBcolR7-354</strain>
    </source>
</reference>
<keyword evidence="1 5" id="KW-0489">Methyltransferase</keyword>
<dbReference type="EMBL" id="DVGA01000088">
    <property type="protein sequence ID" value="HIQ79229.1"/>
    <property type="molecule type" value="Genomic_DNA"/>
</dbReference>
<dbReference type="PANTHER" id="PTHR43464">
    <property type="entry name" value="METHYLTRANSFERASE"/>
    <property type="match status" value="1"/>
</dbReference>
<dbReference type="Pfam" id="PF13847">
    <property type="entry name" value="Methyltransf_31"/>
    <property type="match status" value="1"/>
</dbReference>
<sequence>MAEFTASGGNERGRAVFASMLDARSRIPPAAKETAERWNAVADKWNGSGGALQTDHGERAKDAAEFLLSRGLIGPGCDVADIGCGPGRFVCEFAKTARSVTGFDISTRMTEIGAERAAEAGLANVSFRACDFHTLDVAAEGLEDRFDLVFSSMTPAVRGVDGLKKTMAMSRAWCCQITHVSSSNELQNRMMLELFGRPRPEPRYGSGQWFYSLFNLLFLSGYSPEASYFNAHDERRVPAGEDYARHFMDMLLPESERTGENLRRITDYLERRAGADGCLDEVSDTCYGRVLWDVRSRTDRPEYFRGLELL</sequence>
<proteinExistence type="predicted"/>
<evidence type="ECO:0000259" key="4">
    <source>
        <dbReference type="Pfam" id="PF13847"/>
    </source>
</evidence>
<accession>A0A9D0ZH56</accession>
<evidence type="ECO:0000313" key="5">
    <source>
        <dbReference type="EMBL" id="HIQ79229.1"/>
    </source>
</evidence>
<dbReference type="GO" id="GO:0032259">
    <property type="term" value="P:methylation"/>
    <property type="evidence" value="ECO:0007669"/>
    <property type="project" value="UniProtKB-KW"/>
</dbReference>
<keyword evidence="2" id="KW-0808">Transferase</keyword>
<dbReference type="CDD" id="cd02440">
    <property type="entry name" value="AdoMet_MTases"/>
    <property type="match status" value="1"/>
</dbReference>
<name>A0A9D0ZH56_9FIRM</name>
<comment type="caution">
    <text evidence="5">The sequence shown here is derived from an EMBL/GenBank/DDBJ whole genome shotgun (WGS) entry which is preliminary data.</text>
</comment>
<gene>
    <name evidence="5" type="ORF">IAB77_08225</name>
</gene>
<dbReference type="AlphaFoldDB" id="A0A9D0ZH56"/>
<keyword evidence="3" id="KW-0949">S-adenosyl-L-methionine</keyword>
<dbReference type="InterPro" id="IPR029063">
    <property type="entry name" value="SAM-dependent_MTases_sf"/>
</dbReference>
<reference evidence="5" key="1">
    <citation type="submission" date="2020-10" db="EMBL/GenBank/DDBJ databases">
        <authorList>
            <person name="Gilroy R."/>
        </authorList>
    </citation>
    <scope>NUCLEOTIDE SEQUENCE</scope>
    <source>
        <strain evidence="5">ChiBcolR7-354</strain>
    </source>
</reference>